<sequence length="264" mass="30659">MKTNWIWLLCLFLLASSARAQYIHVDYAGDPLEEKEQKEIEAFLKCEVAFYSRFGLPDTLSMKLTVFERRKDAMKYAASIGMSPKMPLQSVNGVYSKKRKEAILFGREKGKKRSLSVIYHELSHHLTLQVTDNRPPAWLMEGLAEYFEHCEIKKGRLKHALTSYEIGRIRTMYMLGEVTLKDFVDCNLSMFMKSQMTDEGYAYILAHALTTFWVEKVPEELFGQLIRDLRNRADKSSVFDKINRIYPGGFNKFEQDFAQEFIAG</sequence>
<reference evidence="3" key="1">
    <citation type="journal article" date="2021" name="PeerJ">
        <title>Extensive microbial diversity within the chicken gut microbiome revealed by metagenomics and culture.</title>
        <authorList>
            <person name="Gilroy R."/>
            <person name="Ravi A."/>
            <person name="Getino M."/>
            <person name="Pursley I."/>
            <person name="Horton D.L."/>
            <person name="Alikhan N.F."/>
            <person name="Baker D."/>
            <person name="Gharbi K."/>
            <person name="Hall N."/>
            <person name="Watson M."/>
            <person name="Adriaenssens E.M."/>
            <person name="Foster-Nyarko E."/>
            <person name="Jarju S."/>
            <person name="Secka A."/>
            <person name="Antonio M."/>
            <person name="Oren A."/>
            <person name="Chaudhuri R.R."/>
            <person name="La Ragione R."/>
            <person name="Hildebrand F."/>
            <person name="Pallen M.J."/>
        </authorList>
    </citation>
    <scope>NUCLEOTIDE SEQUENCE</scope>
    <source>
        <strain evidence="3">8470</strain>
    </source>
</reference>
<dbReference type="InterPro" id="IPR011464">
    <property type="entry name" value="DUF1570"/>
</dbReference>
<evidence type="ECO:0000313" key="3">
    <source>
        <dbReference type="EMBL" id="MBU3855962.1"/>
    </source>
</evidence>
<organism evidence="3 4">
    <name type="scientific">Candidatus Phocaeicola excrementipullorum</name>
    <dbReference type="NCBI Taxonomy" id="2838731"/>
    <lineage>
        <taxon>Bacteria</taxon>
        <taxon>Pseudomonadati</taxon>
        <taxon>Bacteroidota</taxon>
        <taxon>Bacteroidia</taxon>
        <taxon>Bacteroidales</taxon>
        <taxon>Bacteroidaceae</taxon>
        <taxon>Phocaeicola</taxon>
    </lineage>
</organism>
<keyword evidence="1" id="KW-0732">Signal</keyword>
<feature type="chain" id="PRO_5036728920" evidence="1">
    <location>
        <begin position="21"/>
        <end position="264"/>
    </location>
</feature>
<feature type="signal peptide" evidence="1">
    <location>
        <begin position="1"/>
        <end position="20"/>
    </location>
</feature>
<feature type="domain" description="DUF1570" evidence="2">
    <location>
        <begin position="118"/>
        <end position="224"/>
    </location>
</feature>
<dbReference type="Pfam" id="PF07607">
    <property type="entry name" value="DUF1570"/>
    <property type="match status" value="1"/>
</dbReference>
<dbReference type="Proteomes" id="UP000784286">
    <property type="component" value="Unassembled WGS sequence"/>
</dbReference>
<gene>
    <name evidence="3" type="ORF">H9928_05285</name>
</gene>
<evidence type="ECO:0000256" key="1">
    <source>
        <dbReference type="SAM" id="SignalP"/>
    </source>
</evidence>
<accession>A0A948TM28</accession>
<evidence type="ECO:0000313" key="4">
    <source>
        <dbReference type="Proteomes" id="UP000784286"/>
    </source>
</evidence>
<proteinExistence type="predicted"/>
<reference evidence="3" key="2">
    <citation type="submission" date="2021-04" db="EMBL/GenBank/DDBJ databases">
        <authorList>
            <person name="Gilroy R."/>
        </authorList>
    </citation>
    <scope>NUCLEOTIDE SEQUENCE</scope>
    <source>
        <strain evidence="3">8470</strain>
    </source>
</reference>
<name>A0A948TM28_9BACT</name>
<comment type="caution">
    <text evidence="3">The sequence shown here is derived from an EMBL/GenBank/DDBJ whole genome shotgun (WGS) entry which is preliminary data.</text>
</comment>
<dbReference type="AlphaFoldDB" id="A0A948TM28"/>
<dbReference type="EMBL" id="JAHLFJ010000047">
    <property type="protein sequence ID" value="MBU3855962.1"/>
    <property type="molecule type" value="Genomic_DNA"/>
</dbReference>
<protein>
    <submittedName>
        <fullName evidence="3">DUF1570 domain-containing protein</fullName>
    </submittedName>
</protein>
<evidence type="ECO:0000259" key="2">
    <source>
        <dbReference type="Pfam" id="PF07607"/>
    </source>
</evidence>